<name>A0A4D8Q9F3_AZOBR</name>
<evidence type="ECO:0000259" key="4">
    <source>
        <dbReference type="PROSITE" id="PS50943"/>
    </source>
</evidence>
<feature type="domain" description="HTH cro/C1-type" evidence="4">
    <location>
        <begin position="11"/>
        <end position="65"/>
    </location>
</feature>
<dbReference type="GO" id="GO:0003700">
    <property type="term" value="F:DNA-binding transcription factor activity"/>
    <property type="evidence" value="ECO:0007669"/>
    <property type="project" value="TreeGrafter"/>
</dbReference>
<organism evidence="5 6">
    <name type="scientific">Azospirillum brasilense</name>
    <dbReference type="NCBI Taxonomy" id="192"/>
    <lineage>
        <taxon>Bacteria</taxon>
        <taxon>Pseudomonadati</taxon>
        <taxon>Pseudomonadota</taxon>
        <taxon>Alphaproteobacteria</taxon>
        <taxon>Rhodospirillales</taxon>
        <taxon>Azospirillaceae</taxon>
        <taxon>Azospirillum</taxon>
    </lineage>
</organism>
<accession>A0A4D8Q9F3</accession>
<dbReference type="InterPro" id="IPR010982">
    <property type="entry name" value="Lambda_DNA-bd_dom_sf"/>
</dbReference>
<keyword evidence="3" id="KW-0804">Transcription</keyword>
<dbReference type="Gene3D" id="1.10.260.40">
    <property type="entry name" value="lambda repressor-like DNA-binding domains"/>
    <property type="match status" value="1"/>
</dbReference>
<evidence type="ECO:0000313" key="5">
    <source>
        <dbReference type="EMBL" id="QCO02822.1"/>
    </source>
</evidence>
<evidence type="ECO:0000313" key="6">
    <source>
        <dbReference type="Proteomes" id="UP000298596"/>
    </source>
</evidence>
<dbReference type="CDD" id="cd00093">
    <property type="entry name" value="HTH_XRE"/>
    <property type="match status" value="1"/>
</dbReference>
<evidence type="ECO:0000256" key="2">
    <source>
        <dbReference type="ARBA" id="ARBA00023125"/>
    </source>
</evidence>
<dbReference type="AlphaFoldDB" id="A0A4D8Q9F3"/>
<dbReference type="InterPro" id="IPR050807">
    <property type="entry name" value="TransReg_Diox_bact_type"/>
</dbReference>
<evidence type="ECO:0000256" key="3">
    <source>
        <dbReference type="ARBA" id="ARBA00023163"/>
    </source>
</evidence>
<proteinExistence type="predicted"/>
<evidence type="ECO:0000256" key="1">
    <source>
        <dbReference type="ARBA" id="ARBA00023015"/>
    </source>
</evidence>
<dbReference type="PROSITE" id="PS50943">
    <property type="entry name" value="HTH_CROC1"/>
    <property type="match status" value="1"/>
</dbReference>
<reference evidence="5 6" key="1">
    <citation type="submission" date="2018-09" db="EMBL/GenBank/DDBJ databases">
        <title>Whole genome based analysis of evolution and adaptive divergence in Indian and Brazilian strains of Azospirillum brasilense.</title>
        <authorList>
            <person name="Singh C."/>
            <person name="Tripathi A.K."/>
        </authorList>
    </citation>
    <scope>NUCLEOTIDE SEQUENCE [LARGE SCALE GENOMIC DNA]</scope>
    <source>
        <strain evidence="5 6">MTCC4036</strain>
    </source>
</reference>
<gene>
    <name evidence="5" type="ORF">D3867_12855</name>
</gene>
<keyword evidence="2" id="KW-0238">DNA-binding</keyword>
<dbReference type="EMBL" id="CP032330">
    <property type="protein sequence ID" value="QCO02822.1"/>
    <property type="molecule type" value="Genomic_DNA"/>
</dbReference>
<dbReference type="GO" id="GO:0005829">
    <property type="term" value="C:cytosol"/>
    <property type="evidence" value="ECO:0007669"/>
    <property type="project" value="TreeGrafter"/>
</dbReference>
<keyword evidence="1" id="KW-0805">Transcription regulation</keyword>
<dbReference type="PANTHER" id="PTHR46797:SF23">
    <property type="entry name" value="HTH-TYPE TRANSCRIPTIONAL REGULATOR SUTR"/>
    <property type="match status" value="1"/>
</dbReference>
<dbReference type="Proteomes" id="UP000298596">
    <property type="component" value="Chromosome"/>
</dbReference>
<sequence>MDIRKQVGLNVQRIRRTRGWSQEELAFESGLHRTYISGIERGARNPTITVLKELADALDVPPGALMDTQGAPSSG</sequence>
<protein>
    <submittedName>
        <fullName evidence="5">XRE family transcriptional regulator</fullName>
    </submittedName>
</protein>
<dbReference type="GO" id="GO:0003677">
    <property type="term" value="F:DNA binding"/>
    <property type="evidence" value="ECO:0007669"/>
    <property type="project" value="UniProtKB-KW"/>
</dbReference>
<dbReference type="Pfam" id="PF01381">
    <property type="entry name" value="HTH_3"/>
    <property type="match status" value="1"/>
</dbReference>
<dbReference type="PANTHER" id="PTHR46797">
    <property type="entry name" value="HTH-TYPE TRANSCRIPTIONAL REGULATOR"/>
    <property type="match status" value="1"/>
</dbReference>
<dbReference type="InterPro" id="IPR001387">
    <property type="entry name" value="Cro/C1-type_HTH"/>
</dbReference>
<dbReference type="SMART" id="SM00530">
    <property type="entry name" value="HTH_XRE"/>
    <property type="match status" value="1"/>
</dbReference>
<dbReference type="SUPFAM" id="SSF47413">
    <property type="entry name" value="lambda repressor-like DNA-binding domains"/>
    <property type="match status" value="1"/>
</dbReference>